<keyword evidence="11" id="KW-0561">Oxygen transport</keyword>
<comment type="catalytic activity">
    <reaction evidence="10">
        <text>2 nitric oxide + NADPH + 2 O2 = 2 nitrate + NADP(+) + H(+)</text>
        <dbReference type="Rhea" id="RHEA:19465"/>
        <dbReference type="ChEBI" id="CHEBI:15378"/>
        <dbReference type="ChEBI" id="CHEBI:15379"/>
        <dbReference type="ChEBI" id="CHEBI:16480"/>
        <dbReference type="ChEBI" id="CHEBI:17632"/>
        <dbReference type="ChEBI" id="CHEBI:57783"/>
        <dbReference type="ChEBI" id="CHEBI:58349"/>
        <dbReference type="EC" id="1.14.12.17"/>
    </reaction>
</comment>
<dbReference type="InterPro" id="IPR039261">
    <property type="entry name" value="FNR_nucleotide-bd"/>
</dbReference>
<dbReference type="CDD" id="cd19753">
    <property type="entry name" value="Mb-like_oxidoreductase"/>
    <property type="match status" value="1"/>
</dbReference>
<dbReference type="GO" id="GO:0020037">
    <property type="term" value="F:heme binding"/>
    <property type="evidence" value="ECO:0007669"/>
    <property type="project" value="InterPro"/>
</dbReference>
<keyword evidence="6" id="KW-0521">NADP</keyword>
<dbReference type="PROSITE" id="PS51384">
    <property type="entry name" value="FAD_FR"/>
    <property type="match status" value="1"/>
</dbReference>
<evidence type="ECO:0000256" key="7">
    <source>
        <dbReference type="ARBA" id="ARBA00023014"/>
    </source>
</evidence>
<protein>
    <recommendedName>
        <fullName evidence="4">nitric oxide dioxygenase</fullName>
        <ecNumber evidence="4">1.14.12.17</ecNumber>
    </recommendedName>
</protein>
<sequence length="447" mass="48628">MSFDIALIKESWRLVEDRQGKVAADFYGLLFARNPAVREMFPPAMDAQRDRLLGALTRIVLGFDETTSLIDYLRRLAVDHRKYGVAAEHYPAVGRALVSALRANGGDAWTQAHTDAWTAAYDMIADVMVRAAEEQGAGVPAWWNATVVSHELRTPDILVLTVEPGEPYPYHAGQYTSLETPRWPRVWRPYSIANAPRADNLLSFHVRVVPGGWVSTALAHHTRVGDVLRLGPPQGTLTVANSRAERLLCVAGGTGLAPIKAIVEETARLPHHPRVDLFHGVRRRFEAYDLDDLLALSERHGRLRVVTAISDEAREFGVPETVPEALARHGAASDAEVYICGSPGMAVATVRRLDTMGVPRHRVRYEAGGRAVSLAEPALLPPSQPLAAPVIPELPAMPEMPSIPELPGTSSAPPGSFAPPAFSAPGYRISPFIPDADQLADDDLPLP</sequence>
<dbReference type="PRINTS" id="PR00410">
    <property type="entry name" value="PHEHYDRXLASE"/>
</dbReference>
<dbReference type="EMBL" id="QZEY01000003">
    <property type="protein sequence ID" value="RJL33367.1"/>
    <property type="molecule type" value="Genomic_DNA"/>
</dbReference>
<dbReference type="InterPro" id="IPR017927">
    <property type="entry name" value="FAD-bd_FR_type"/>
</dbReference>
<dbReference type="InterPro" id="IPR001433">
    <property type="entry name" value="OxRdtase_FAD/NAD-bd"/>
</dbReference>
<keyword evidence="11" id="KW-0479">Metal-binding</keyword>
<dbReference type="Pfam" id="PF00970">
    <property type="entry name" value="FAD_binding_6"/>
    <property type="match status" value="1"/>
</dbReference>
<feature type="domain" description="Globin" evidence="13">
    <location>
        <begin position="1"/>
        <end position="133"/>
    </location>
</feature>
<keyword evidence="11" id="KW-0408">Iron</keyword>
<evidence type="ECO:0000256" key="2">
    <source>
        <dbReference type="ARBA" id="ARBA00001974"/>
    </source>
</evidence>
<dbReference type="Proteomes" id="UP000265768">
    <property type="component" value="Unassembled WGS sequence"/>
</dbReference>
<dbReference type="GO" id="GO:0019825">
    <property type="term" value="F:oxygen binding"/>
    <property type="evidence" value="ECO:0007669"/>
    <property type="project" value="InterPro"/>
</dbReference>
<dbReference type="InterPro" id="IPR050415">
    <property type="entry name" value="MRET"/>
</dbReference>
<dbReference type="Gene3D" id="3.40.50.80">
    <property type="entry name" value="Nucleotide-binding domain of ferredoxin-NADP reductase (FNR) module"/>
    <property type="match status" value="1"/>
</dbReference>
<dbReference type="GO" id="GO:0005344">
    <property type="term" value="F:oxygen carrier activity"/>
    <property type="evidence" value="ECO:0007669"/>
    <property type="project" value="UniProtKB-KW"/>
</dbReference>
<dbReference type="InterPro" id="IPR009050">
    <property type="entry name" value="Globin-like_sf"/>
</dbReference>
<comment type="similarity">
    <text evidence="3">In the C-terminal section; belongs to the flavoprotein pyridine nucleotide cytochrome reductase family.</text>
</comment>
<evidence type="ECO:0000256" key="11">
    <source>
        <dbReference type="RuleBase" id="RU000356"/>
    </source>
</evidence>
<evidence type="ECO:0000256" key="1">
    <source>
        <dbReference type="ARBA" id="ARBA00001970"/>
    </source>
</evidence>
<name>A0A3A4B4W2_9ACTN</name>
<keyword evidence="8" id="KW-0520">NAD</keyword>
<evidence type="ECO:0000259" key="14">
    <source>
        <dbReference type="PROSITE" id="PS51384"/>
    </source>
</evidence>
<feature type="domain" description="FAD-binding FR-type" evidence="14">
    <location>
        <begin position="140"/>
        <end position="240"/>
    </location>
</feature>
<dbReference type="AlphaFoldDB" id="A0A3A4B4W2"/>
<comment type="catalytic activity">
    <reaction evidence="9">
        <text>2 nitric oxide + NADH + 2 O2 = 2 nitrate + NAD(+) + H(+)</text>
        <dbReference type="Rhea" id="RHEA:19469"/>
        <dbReference type="ChEBI" id="CHEBI:15378"/>
        <dbReference type="ChEBI" id="CHEBI:15379"/>
        <dbReference type="ChEBI" id="CHEBI:16480"/>
        <dbReference type="ChEBI" id="CHEBI:17632"/>
        <dbReference type="ChEBI" id="CHEBI:57540"/>
        <dbReference type="ChEBI" id="CHEBI:57945"/>
        <dbReference type="EC" id="1.14.12.17"/>
    </reaction>
</comment>
<gene>
    <name evidence="15" type="ORF">D5H75_11275</name>
</gene>
<evidence type="ECO:0000256" key="4">
    <source>
        <dbReference type="ARBA" id="ARBA00012229"/>
    </source>
</evidence>
<dbReference type="EC" id="1.14.12.17" evidence="4"/>
<dbReference type="InterPro" id="IPR012292">
    <property type="entry name" value="Globin/Proto"/>
</dbReference>
<evidence type="ECO:0000259" key="13">
    <source>
        <dbReference type="PROSITE" id="PS01033"/>
    </source>
</evidence>
<keyword evidence="7" id="KW-0411">Iron-sulfur</keyword>
<dbReference type="Pfam" id="PF00175">
    <property type="entry name" value="NAD_binding_1"/>
    <property type="match status" value="1"/>
</dbReference>
<evidence type="ECO:0000256" key="5">
    <source>
        <dbReference type="ARBA" id="ARBA00022714"/>
    </source>
</evidence>
<evidence type="ECO:0000256" key="9">
    <source>
        <dbReference type="ARBA" id="ARBA00048649"/>
    </source>
</evidence>
<comment type="cofactor">
    <cofactor evidence="1">
        <name>heme b</name>
        <dbReference type="ChEBI" id="CHEBI:60344"/>
    </cofactor>
</comment>
<dbReference type="InterPro" id="IPR000971">
    <property type="entry name" value="Globin"/>
</dbReference>
<dbReference type="PANTHER" id="PTHR47354">
    <property type="entry name" value="NADH OXIDOREDUCTASE HCR"/>
    <property type="match status" value="1"/>
</dbReference>
<evidence type="ECO:0000313" key="16">
    <source>
        <dbReference type="Proteomes" id="UP000265768"/>
    </source>
</evidence>
<evidence type="ECO:0000313" key="15">
    <source>
        <dbReference type="EMBL" id="RJL33367.1"/>
    </source>
</evidence>
<dbReference type="Pfam" id="PF00042">
    <property type="entry name" value="Globin"/>
    <property type="match status" value="1"/>
</dbReference>
<evidence type="ECO:0000256" key="8">
    <source>
        <dbReference type="ARBA" id="ARBA00023027"/>
    </source>
</evidence>
<feature type="compositionally biased region" description="Low complexity" evidence="12">
    <location>
        <begin position="410"/>
        <end position="422"/>
    </location>
</feature>
<keyword evidence="5" id="KW-0001">2Fe-2S</keyword>
<comment type="cofactor">
    <cofactor evidence="2">
        <name>FAD</name>
        <dbReference type="ChEBI" id="CHEBI:57692"/>
    </cofactor>
</comment>
<comment type="similarity">
    <text evidence="11">Belongs to the globin family.</text>
</comment>
<comment type="caution">
    <text evidence="15">The sequence shown here is derived from an EMBL/GenBank/DDBJ whole genome shotgun (WGS) entry which is preliminary data.</text>
</comment>
<dbReference type="InterPro" id="IPR001709">
    <property type="entry name" value="Flavoprot_Pyr_Nucl_cyt_Rdtase"/>
</dbReference>
<reference evidence="15 16" key="1">
    <citation type="submission" date="2018-09" db="EMBL/GenBank/DDBJ databases">
        <title>YIM 75507 draft genome.</title>
        <authorList>
            <person name="Tang S."/>
            <person name="Feng Y."/>
        </authorList>
    </citation>
    <scope>NUCLEOTIDE SEQUENCE [LARGE SCALE GENOMIC DNA]</scope>
    <source>
        <strain evidence="15 16">YIM 75507</strain>
    </source>
</reference>
<dbReference type="RefSeq" id="WP_119926326.1">
    <property type="nucleotide sequence ID" value="NZ_QZEY01000003.1"/>
</dbReference>
<feature type="region of interest" description="Disordered" evidence="12">
    <location>
        <begin position="399"/>
        <end position="422"/>
    </location>
</feature>
<dbReference type="InterPro" id="IPR017938">
    <property type="entry name" value="Riboflavin_synthase-like_b-brl"/>
</dbReference>
<keyword evidence="11" id="KW-0349">Heme</keyword>
<organism evidence="15 16">
    <name type="scientific">Bailinhaonella thermotolerans</name>
    <dbReference type="NCBI Taxonomy" id="1070861"/>
    <lineage>
        <taxon>Bacteria</taxon>
        <taxon>Bacillati</taxon>
        <taxon>Actinomycetota</taxon>
        <taxon>Actinomycetes</taxon>
        <taxon>Streptosporangiales</taxon>
        <taxon>Streptosporangiaceae</taxon>
        <taxon>Bailinhaonella</taxon>
    </lineage>
</organism>
<dbReference type="CDD" id="cd06187">
    <property type="entry name" value="O2ase_reductase_like"/>
    <property type="match status" value="1"/>
</dbReference>
<dbReference type="OrthoDB" id="3213438at2"/>
<dbReference type="PANTHER" id="PTHR47354:SF5">
    <property type="entry name" value="PROTEIN RFBI"/>
    <property type="match status" value="1"/>
</dbReference>
<dbReference type="Gene3D" id="2.40.30.10">
    <property type="entry name" value="Translation factors"/>
    <property type="match status" value="1"/>
</dbReference>
<keyword evidence="11" id="KW-0813">Transport</keyword>
<dbReference type="InterPro" id="IPR008333">
    <property type="entry name" value="Cbr1-like_FAD-bd_dom"/>
</dbReference>
<dbReference type="SUPFAM" id="SSF63380">
    <property type="entry name" value="Riboflavin synthase domain-like"/>
    <property type="match status" value="1"/>
</dbReference>
<dbReference type="GO" id="GO:0008941">
    <property type="term" value="F:nitric oxide dioxygenase NAD(P)H activity"/>
    <property type="evidence" value="ECO:0007669"/>
    <property type="project" value="UniProtKB-EC"/>
</dbReference>
<evidence type="ECO:0000256" key="6">
    <source>
        <dbReference type="ARBA" id="ARBA00022857"/>
    </source>
</evidence>
<evidence type="ECO:0000256" key="12">
    <source>
        <dbReference type="SAM" id="MobiDB-lite"/>
    </source>
</evidence>
<accession>A0A3A4B4W2</accession>
<dbReference type="SUPFAM" id="SSF46458">
    <property type="entry name" value="Globin-like"/>
    <property type="match status" value="1"/>
</dbReference>
<dbReference type="PRINTS" id="PR00371">
    <property type="entry name" value="FPNCR"/>
</dbReference>
<evidence type="ECO:0000256" key="3">
    <source>
        <dbReference type="ARBA" id="ARBA00006401"/>
    </source>
</evidence>
<dbReference type="SUPFAM" id="SSF52343">
    <property type="entry name" value="Ferredoxin reductase-like, C-terminal NADP-linked domain"/>
    <property type="match status" value="1"/>
</dbReference>
<keyword evidence="16" id="KW-1185">Reference proteome</keyword>
<dbReference type="PROSITE" id="PS01033">
    <property type="entry name" value="GLOBIN"/>
    <property type="match status" value="1"/>
</dbReference>
<evidence type="ECO:0000256" key="10">
    <source>
        <dbReference type="ARBA" id="ARBA00049433"/>
    </source>
</evidence>
<dbReference type="GO" id="GO:0051537">
    <property type="term" value="F:2 iron, 2 sulfur cluster binding"/>
    <property type="evidence" value="ECO:0007669"/>
    <property type="project" value="UniProtKB-KW"/>
</dbReference>
<dbReference type="Gene3D" id="1.10.490.10">
    <property type="entry name" value="Globins"/>
    <property type="match status" value="1"/>
</dbReference>
<proteinExistence type="inferred from homology"/>